<keyword evidence="2" id="KW-1185">Reference proteome</keyword>
<reference evidence="2" key="1">
    <citation type="journal article" date="2017" name="Nat. Ecol. Evol.">
        <title>Genome expansion and lineage-specific genetic innovations in the forest pathogenic fungi Armillaria.</title>
        <authorList>
            <person name="Sipos G."/>
            <person name="Prasanna A.N."/>
            <person name="Walter M.C."/>
            <person name="O'Connor E."/>
            <person name="Balint B."/>
            <person name="Krizsan K."/>
            <person name="Kiss B."/>
            <person name="Hess J."/>
            <person name="Varga T."/>
            <person name="Slot J."/>
            <person name="Riley R."/>
            <person name="Boka B."/>
            <person name="Rigling D."/>
            <person name="Barry K."/>
            <person name="Lee J."/>
            <person name="Mihaltcheva S."/>
            <person name="LaButti K."/>
            <person name="Lipzen A."/>
            <person name="Waldron R."/>
            <person name="Moloney N.M."/>
            <person name="Sperisen C."/>
            <person name="Kredics L."/>
            <person name="Vagvoelgyi C."/>
            <person name="Patrignani A."/>
            <person name="Fitzpatrick D."/>
            <person name="Nagy I."/>
            <person name="Doyle S."/>
            <person name="Anderson J.B."/>
            <person name="Grigoriev I.V."/>
            <person name="Gueldener U."/>
            <person name="Muensterkoetter M."/>
            <person name="Nagy L.G."/>
        </authorList>
    </citation>
    <scope>NUCLEOTIDE SEQUENCE [LARGE SCALE GENOMIC DNA]</scope>
    <source>
        <strain evidence="2">Ar21-2</strain>
    </source>
</reference>
<accession>A0A2H3CFX6</accession>
<dbReference type="EMBL" id="KZ293740">
    <property type="protein sequence ID" value="PBK80760.1"/>
    <property type="molecule type" value="Genomic_DNA"/>
</dbReference>
<evidence type="ECO:0000313" key="1">
    <source>
        <dbReference type="EMBL" id="PBK80760.1"/>
    </source>
</evidence>
<dbReference type="InParanoid" id="A0A2H3CFX6"/>
<protein>
    <submittedName>
        <fullName evidence="1">Uncharacterized protein</fullName>
    </submittedName>
</protein>
<dbReference type="Proteomes" id="UP000217790">
    <property type="component" value="Unassembled WGS sequence"/>
</dbReference>
<evidence type="ECO:0000313" key="2">
    <source>
        <dbReference type="Proteomes" id="UP000217790"/>
    </source>
</evidence>
<proteinExistence type="predicted"/>
<dbReference type="OrthoDB" id="10510556at2759"/>
<organism evidence="1 2">
    <name type="scientific">Armillaria gallica</name>
    <name type="common">Bulbous honey fungus</name>
    <name type="synonym">Armillaria bulbosa</name>
    <dbReference type="NCBI Taxonomy" id="47427"/>
    <lineage>
        <taxon>Eukaryota</taxon>
        <taxon>Fungi</taxon>
        <taxon>Dikarya</taxon>
        <taxon>Basidiomycota</taxon>
        <taxon>Agaricomycotina</taxon>
        <taxon>Agaricomycetes</taxon>
        <taxon>Agaricomycetidae</taxon>
        <taxon>Agaricales</taxon>
        <taxon>Marasmiineae</taxon>
        <taxon>Physalacriaceae</taxon>
        <taxon>Armillaria</taxon>
    </lineage>
</organism>
<gene>
    <name evidence="1" type="ORF">ARMGADRAFT_1091920</name>
</gene>
<dbReference type="AlphaFoldDB" id="A0A2H3CFX6"/>
<sequence>MNNLDNVLNIHAYLPLPEEPFPISPTTKTETMPQTTPPVYPVITTNRDHASSTTQVIHKDANGDLSAVVTETSQASIGIVVETGTIHEYKPTMLDKLSGTVYLRPMEGESGITSPALVKPGAPFPPATFDRLAQREAHRGFLFLGRPIYDDHWYGNGLILEILYVSDKYVIFNADFDMPSVQGGNYMITMAAKATDFVLPPLRRCEHIFKAAAKKVGWEFDLDLIPTNAEEDIAYERYSPFVRDWLHAALTPGI</sequence>
<name>A0A2H3CFX6_ARMGA</name>